<evidence type="ECO:0000313" key="1">
    <source>
        <dbReference type="EMBL" id="CAI2375215.1"/>
    </source>
</evidence>
<proteinExistence type="predicted"/>
<gene>
    <name evidence="1" type="ORF">ECRASSUSDP1_LOCUS16575</name>
</gene>
<sequence length="274" mass="31986">MSDTLAYVLREYEIFTQEQEALRLVHSYFLEHSKITTFGIYDDEDCEQEMLDMSRDEKLIRKKLAVQFPKYYGIPHCTQLSYAKGSKRKALYHKYLKMMHANKPKVLKLGFKRQRQEDGSFSIQRPILMKSISLVDNLSLLNTVELNNLNLPTKQLTLVFMGNRHIGKLLFVKCILGDIDSKKFIIPESVLDTLVFDLCTSMSTETFLGFAFFENLFHILGTPKVFRYFKFLKIFLACVNDTKIRELRSSNCLEHVAITLIDNNCRMISIPPYY</sequence>
<evidence type="ECO:0000313" key="2">
    <source>
        <dbReference type="Proteomes" id="UP001295684"/>
    </source>
</evidence>
<dbReference type="EMBL" id="CAMPGE010016672">
    <property type="protein sequence ID" value="CAI2375215.1"/>
    <property type="molecule type" value="Genomic_DNA"/>
</dbReference>
<comment type="caution">
    <text evidence="1">The sequence shown here is derived from an EMBL/GenBank/DDBJ whole genome shotgun (WGS) entry which is preliminary data.</text>
</comment>
<organism evidence="1 2">
    <name type="scientific">Euplotes crassus</name>
    <dbReference type="NCBI Taxonomy" id="5936"/>
    <lineage>
        <taxon>Eukaryota</taxon>
        <taxon>Sar</taxon>
        <taxon>Alveolata</taxon>
        <taxon>Ciliophora</taxon>
        <taxon>Intramacronucleata</taxon>
        <taxon>Spirotrichea</taxon>
        <taxon>Hypotrichia</taxon>
        <taxon>Euplotida</taxon>
        <taxon>Euplotidae</taxon>
        <taxon>Moneuplotes</taxon>
    </lineage>
</organism>
<accession>A0AAD2CZM2</accession>
<dbReference type="AlphaFoldDB" id="A0AAD2CZM2"/>
<reference evidence="1" key="1">
    <citation type="submission" date="2023-07" db="EMBL/GenBank/DDBJ databases">
        <authorList>
            <consortium name="AG Swart"/>
            <person name="Singh M."/>
            <person name="Singh A."/>
            <person name="Seah K."/>
            <person name="Emmerich C."/>
        </authorList>
    </citation>
    <scope>NUCLEOTIDE SEQUENCE</scope>
    <source>
        <strain evidence="1">DP1</strain>
    </source>
</reference>
<keyword evidence="2" id="KW-1185">Reference proteome</keyword>
<name>A0AAD2CZM2_EUPCR</name>
<dbReference type="Proteomes" id="UP001295684">
    <property type="component" value="Unassembled WGS sequence"/>
</dbReference>
<protein>
    <submittedName>
        <fullName evidence="1">Uncharacterized protein</fullName>
    </submittedName>
</protein>